<keyword evidence="2" id="KW-1185">Reference proteome</keyword>
<gene>
    <name evidence="1" type="ORF">J2S19_003450</name>
</gene>
<organism evidence="1 2">
    <name type="scientific">Metabacillus malikii</name>
    <dbReference type="NCBI Taxonomy" id="1504265"/>
    <lineage>
        <taxon>Bacteria</taxon>
        <taxon>Bacillati</taxon>
        <taxon>Bacillota</taxon>
        <taxon>Bacilli</taxon>
        <taxon>Bacillales</taxon>
        <taxon>Bacillaceae</taxon>
        <taxon>Metabacillus</taxon>
    </lineage>
</organism>
<sequence length="53" mass="6157">MDPKNNSDISNNLLMMFAGSDKWFRVTLSTIGGSHEYLWSRTEKFISKKDKCK</sequence>
<reference evidence="1 2" key="1">
    <citation type="submission" date="2023-07" db="EMBL/GenBank/DDBJ databases">
        <title>Genomic Encyclopedia of Type Strains, Phase IV (KMG-IV): sequencing the most valuable type-strain genomes for metagenomic binning, comparative biology and taxonomic classification.</title>
        <authorList>
            <person name="Goeker M."/>
        </authorList>
    </citation>
    <scope>NUCLEOTIDE SEQUENCE [LARGE SCALE GENOMIC DNA]</scope>
    <source>
        <strain evidence="1 2">DSM 29005</strain>
    </source>
</reference>
<dbReference type="Proteomes" id="UP001234495">
    <property type="component" value="Unassembled WGS sequence"/>
</dbReference>
<dbReference type="EMBL" id="JAUSUD010000018">
    <property type="protein sequence ID" value="MDQ0232163.1"/>
    <property type="molecule type" value="Genomic_DNA"/>
</dbReference>
<evidence type="ECO:0000313" key="1">
    <source>
        <dbReference type="EMBL" id="MDQ0232163.1"/>
    </source>
</evidence>
<evidence type="ECO:0000313" key="2">
    <source>
        <dbReference type="Proteomes" id="UP001234495"/>
    </source>
</evidence>
<comment type="caution">
    <text evidence="1">The sequence shown here is derived from an EMBL/GenBank/DDBJ whole genome shotgun (WGS) entry which is preliminary data.</text>
</comment>
<accession>A0ABT9ZIS1</accession>
<proteinExistence type="predicted"/>
<name>A0ABT9ZIS1_9BACI</name>
<protein>
    <submittedName>
        <fullName evidence="1">Uncharacterized protein</fullName>
    </submittedName>
</protein>